<accession>A0A446CGR2</accession>
<proteinExistence type="predicted"/>
<evidence type="ECO:0008006" key="3">
    <source>
        <dbReference type="Google" id="ProtNLM"/>
    </source>
</evidence>
<sequence length="197" mass="20468">MYAMASQHNPARTSSRLARSLGAIALMLAGILACAGAARADSAAQIREASAGALQHLYAAEPSTHELGEKAVAILVFPKIYKAGFVVGGEHGEGTLFKGREATGHYAIDAVSLGLQAGAQTFGYALFFMNHKSLAYLDQSDGWALGSGPSLVLWDKYTASSVSTTTLSQDVFAVPFGAQGLMAGMGLEGSKITRITP</sequence>
<organism evidence="1 2">
    <name type="scientific">Achromobacter veterisilvae</name>
    <dbReference type="NCBI Taxonomy" id="2069367"/>
    <lineage>
        <taxon>Bacteria</taxon>
        <taxon>Pseudomonadati</taxon>
        <taxon>Pseudomonadota</taxon>
        <taxon>Betaproteobacteria</taxon>
        <taxon>Burkholderiales</taxon>
        <taxon>Alcaligenaceae</taxon>
        <taxon>Achromobacter</taxon>
    </lineage>
</organism>
<dbReference type="CDD" id="cd11524">
    <property type="entry name" value="SYLF"/>
    <property type="match status" value="1"/>
</dbReference>
<dbReference type="AlphaFoldDB" id="A0A446CGR2"/>
<protein>
    <recommendedName>
        <fullName evidence="3">Ysc84 actin-binding domain-containing protein</fullName>
    </recommendedName>
</protein>
<name>A0A446CGR2_9BURK</name>
<dbReference type="EMBL" id="UFQC01000011">
    <property type="protein sequence ID" value="SSW67060.1"/>
    <property type="molecule type" value="Genomic_DNA"/>
</dbReference>
<reference evidence="1 2" key="1">
    <citation type="submission" date="2018-07" db="EMBL/GenBank/DDBJ databases">
        <authorList>
            <person name="Peeters C."/>
        </authorList>
    </citation>
    <scope>NUCLEOTIDE SEQUENCE [LARGE SCALE GENOMIC DNA]</scope>
    <source>
        <strain evidence="1 2">LMG 30378</strain>
    </source>
</reference>
<gene>
    <name evidence="1" type="ORF">AVE30378_02430</name>
</gene>
<evidence type="ECO:0000313" key="1">
    <source>
        <dbReference type="EMBL" id="SSW67060.1"/>
    </source>
</evidence>
<dbReference type="Proteomes" id="UP000289465">
    <property type="component" value="Unassembled WGS sequence"/>
</dbReference>
<evidence type="ECO:0000313" key="2">
    <source>
        <dbReference type="Proteomes" id="UP000289465"/>
    </source>
</evidence>